<name>A0A084EZW2_9BACT</name>
<evidence type="ECO:0000256" key="1">
    <source>
        <dbReference type="SAM" id="MobiDB-lite"/>
    </source>
</evidence>
<dbReference type="InterPro" id="IPR022382">
    <property type="entry name" value="Mycoplasma_peptidase_DUF31"/>
</dbReference>
<dbReference type="NCBIfam" id="NF045842">
    <property type="entry name" value="MIP_near_MIB"/>
    <property type="match status" value="1"/>
</dbReference>
<dbReference type="eggNOG" id="ENOG5033SXH">
    <property type="taxonomic scope" value="Bacteria"/>
</dbReference>
<evidence type="ECO:0000256" key="2">
    <source>
        <dbReference type="SAM" id="SignalP"/>
    </source>
</evidence>
<dbReference type="NCBIfam" id="NF045726">
    <property type="entry name" value="XXplasma_LP"/>
    <property type="match status" value="1"/>
</dbReference>
<dbReference type="OrthoDB" id="393864at2"/>
<protein>
    <recommendedName>
        <fullName evidence="3">DUF31 domain-containing protein</fullName>
    </recommendedName>
</protein>
<dbReference type="InterPro" id="IPR054816">
    <property type="entry name" value="Lipoprotein_mollicutes-type_CS"/>
</dbReference>
<dbReference type="NCBIfam" id="NF045841">
    <property type="entry name" value="Ig_SerProt_MIP"/>
    <property type="match status" value="1"/>
</dbReference>
<evidence type="ECO:0000259" key="3">
    <source>
        <dbReference type="Pfam" id="PF01732"/>
    </source>
</evidence>
<keyword evidence="2" id="KW-0732">Signal</keyword>
<organism evidence="4 5">
    <name type="scientific">Ureaplasma diversum NCTC 246</name>
    <dbReference type="NCBI Taxonomy" id="1188241"/>
    <lineage>
        <taxon>Bacteria</taxon>
        <taxon>Bacillati</taxon>
        <taxon>Mycoplasmatota</taxon>
        <taxon>Mycoplasmoidales</taxon>
        <taxon>Mycoplasmoidaceae</taxon>
        <taxon>Ureaplasma</taxon>
    </lineage>
</organism>
<dbReference type="EMBL" id="JFDP01000038">
    <property type="protein sequence ID" value="KEZ23504.1"/>
    <property type="molecule type" value="Genomic_DNA"/>
</dbReference>
<feature type="chain" id="PRO_5001774901" description="DUF31 domain-containing protein" evidence="2">
    <location>
        <begin position="28"/>
        <end position="817"/>
    </location>
</feature>
<keyword evidence="5" id="KW-1185">Reference proteome</keyword>
<comment type="caution">
    <text evidence="4">The sequence shown here is derived from an EMBL/GenBank/DDBJ whole genome shotgun (WGS) entry which is preliminary data.</text>
</comment>
<proteinExistence type="predicted"/>
<feature type="region of interest" description="Disordered" evidence="1">
    <location>
        <begin position="198"/>
        <end position="222"/>
    </location>
</feature>
<reference evidence="4 5" key="1">
    <citation type="submission" date="2014-02" db="EMBL/GenBank/DDBJ databases">
        <title>Genome sequence of Ureaplasma diversum strain 246.</title>
        <authorList>
            <person name="Sirand-Pugnet P."/>
            <person name="Breton M."/>
            <person name="Dordet-Frisoni E."/>
            <person name="Baranowski E."/>
            <person name="Barre A."/>
            <person name="Couture C."/>
            <person name="Dupuy V."/>
            <person name="Gaurivaud P."/>
            <person name="Jacob D."/>
            <person name="Lemaitre C."/>
            <person name="Manso-Silvan L."/>
            <person name="Nikolski M."/>
            <person name="Nouvel L.-X."/>
            <person name="Poumarat F."/>
            <person name="Tardy F."/>
            <person name="Thebault P."/>
            <person name="Theil S."/>
            <person name="Citti C."/>
            <person name="Thiaucourt F."/>
            <person name="Blanchard A."/>
        </authorList>
    </citation>
    <scope>NUCLEOTIDE SEQUENCE [LARGE SCALE GENOMIC DNA]</scope>
    <source>
        <strain evidence="4 5">NCTC 246</strain>
    </source>
</reference>
<dbReference type="Proteomes" id="UP000028537">
    <property type="component" value="Unassembled WGS sequence"/>
</dbReference>
<dbReference type="AlphaFoldDB" id="A0A084EZW2"/>
<dbReference type="Pfam" id="PF01732">
    <property type="entry name" value="Mycop_pep_DUF31"/>
    <property type="match status" value="1"/>
</dbReference>
<dbReference type="RefSeq" id="WP_051749413.1">
    <property type="nucleotide sequence ID" value="NZ_JFDP01000038.1"/>
</dbReference>
<sequence length="817" mass="92145">MKLRNKKIFAFLAASLSLVTVATIAVACNDELKKHDPNQKVENNNDQTKEKQQDKNELNKLQNGSGQAEGEKRVSVEPQLGEVTSNTSDSILNDTKNIKVNFDSFSQNGNASIDQVYAHRTNANNITVSLTGANADQFDAKVINVQHEINNGMNISSITGKLTAYVQISRKGNPNDNVVRKIELLGFKTTQRVEHADGGIDVGDGSTLSQSDRATYLQSRDTQKRFEYDNPEYVNSLKRQYPDESLGRSLEKINVNADQINKFDELAKKHHQDTYDNARLKGFSVPSYKTNGSVDGLSALLTSARGQGPSWADSAGRNQYQISGLARILPNKTYLKAAEQTFSIRFTFKDPKYPDDPNKLRWIAGTAWVLDFEKKDGQKYPTKWYFGTNLHVAHELQKNDIVAVTLSRINKDAPLRKKFKWVAYDDNFKSFNFKYKKELQGKQKENSPIKNFYSAVDFLQKDPQEYLTAEQKAKFPDAKEFLDFAVIEADFSQFKGMIDVGSANKPIETKSSSEEELSNVIQDLTNDYANRTDQHIKFLDKSYLADYSKINYPLSGFDKTEYATKGDQLFAVGYPRSDFDYFFKKYIDPEYEDLEGKKSNFSLWLNADSRLYDQLESYNEATNKYTLDDEKVQRGNFLSQQLGYRTFTNRPGVMDAFIGLPAPGNNNQSHDHNLFITHDGKKLISMGLQYIPRHYAPYGGASGSSIRTKENKIVGVYHTSNLRIGTGIAAALRSEGYDYGNLYGTYKLPQYDLIYGGGADQKKDSGDSSYRDALKQAYKSKGGIKTNLFPNGLDADIPQEYKFDSAKIVDDSKTNTQ</sequence>
<feature type="compositionally biased region" description="Basic and acidic residues" evidence="1">
    <location>
        <begin position="47"/>
        <end position="58"/>
    </location>
</feature>
<evidence type="ECO:0000313" key="4">
    <source>
        <dbReference type="EMBL" id="KEZ23504.1"/>
    </source>
</evidence>
<feature type="compositionally biased region" description="Polar residues" evidence="1">
    <location>
        <begin position="206"/>
        <end position="220"/>
    </location>
</feature>
<feature type="signal peptide" evidence="2">
    <location>
        <begin position="1"/>
        <end position="27"/>
    </location>
</feature>
<dbReference type="PROSITE" id="PS51257">
    <property type="entry name" value="PROKAR_LIPOPROTEIN"/>
    <property type="match status" value="1"/>
</dbReference>
<feature type="region of interest" description="Disordered" evidence="1">
    <location>
        <begin position="35"/>
        <end position="88"/>
    </location>
</feature>
<feature type="domain" description="DUF31" evidence="3">
    <location>
        <begin position="331"/>
        <end position="719"/>
    </location>
</feature>
<evidence type="ECO:0000313" key="5">
    <source>
        <dbReference type="Proteomes" id="UP000028537"/>
    </source>
</evidence>
<gene>
    <name evidence="4" type="ORF">UDIV_2750</name>
</gene>
<accession>A0A084EZW2</accession>